<evidence type="ECO:0000313" key="2">
    <source>
        <dbReference type="EMBL" id="KAJ6974916.1"/>
    </source>
</evidence>
<reference evidence="2" key="1">
    <citation type="journal article" date="2023" name="Mol. Ecol. Resour.">
        <title>Chromosome-level genome assembly of a triploid poplar Populus alba 'Berolinensis'.</title>
        <authorList>
            <person name="Chen S."/>
            <person name="Yu Y."/>
            <person name="Wang X."/>
            <person name="Wang S."/>
            <person name="Zhang T."/>
            <person name="Zhou Y."/>
            <person name="He R."/>
            <person name="Meng N."/>
            <person name="Wang Y."/>
            <person name="Liu W."/>
            <person name="Liu Z."/>
            <person name="Liu J."/>
            <person name="Guo Q."/>
            <person name="Huang H."/>
            <person name="Sederoff R.R."/>
            <person name="Wang G."/>
            <person name="Qu G."/>
            <person name="Chen S."/>
        </authorList>
    </citation>
    <scope>NUCLEOTIDE SEQUENCE</scope>
    <source>
        <strain evidence="2">SC-2020</strain>
    </source>
</reference>
<sequence length="84" mass="9498">MRTTGKGKTRFNSSLNETVSPGHPLLELIKHSPPTSRRARILRHNTKDVQRASLFLTLRGVIACMQKSEFEGKIKGSHQEETKK</sequence>
<comment type="caution">
    <text evidence="2">The sequence shown here is derived from an EMBL/GenBank/DDBJ whole genome shotgun (WGS) entry which is preliminary data.</text>
</comment>
<evidence type="ECO:0000256" key="1">
    <source>
        <dbReference type="SAM" id="MobiDB-lite"/>
    </source>
</evidence>
<dbReference type="AlphaFoldDB" id="A0AAD6Q0Z2"/>
<protein>
    <submittedName>
        <fullName evidence="2">Uncharacterized protein</fullName>
    </submittedName>
</protein>
<feature type="region of interest" description="Disordered" evidence="1">
    <location>
        <begin position="1"/>
        <end position="26"/>
    </location>
</feature>
<evidence type="ECO:0000313" key="3">
    <source>
        <dbReference type="Proteomes" id="UP001164929"/>
    </source>
</evidence>
<dbReference type="EMBL" id="JAQIZT010000013">
    <property type="protein sequence ID" value="KAJ6974916.1"/>
    <property type="molecule type" value="Genomic_DNA"/>
</dbReference>
<accession>A0AAD6Q0Z2</accession>
<keyword evidence="3" id="KW-1185">Reference proteome</keyword>
<feature type="compositionally biased region" description="Polar residues" evidence="1">
    <location>
        <begin position="10"/>
        <end position="19"/>
    </location>
</feature>
<proteinExistence type="predicted"/>
<name>A0AAD6Q0Z2_9ROSI</name>
<gene>
    <name evidence="2" type="ORF">NC653_030918</name>
</gene>
<organism evidence="2 3">
    <name type="scientific">Populus alba x Populus x berolinensis</name>
    <dbReference type="NCBI Taxonomy" id="444605"/>
    <lineage>
        <taxon>Eukaryota</taxon>
        <taxon>Viridiplantae</taxon>
        <taxon>Streptophyta</taxon>
        <taxon>Embryophyta</taxon>
        <taxon>Tracheophyta</taxon>
        <taxon>Spermatophyta</taxon>
        <taxon>Magnoliopsida</taxon>
        <taxon>eudicotyledons</taxon>
        <taxon>Gunneridae</taxon>
        <taxon>Pentapetalae</taxon>
        <taxon>rosids</taxon>
        <taxon>fabids</taxon>
        <taxon>Malpighiales</taxon>
        <taxon>Salicaceae</taxon>
        <taxon>Saliceae</taxon>
        <taxon>Populus</taxon>
    </lineage>
</organism>
<dbReference type="Proteomes" id="UP001164929">
    <property type="component" value="Chromosome 13"/>
</dbReference>